<comment type="catalytic activity">
    <reaction evidence="1">
        <text>Cleavage of Leu-|-Xaa bond in angiotensinogen to generate angiotensin I.</text>
        <dbReference type="EC" id="3.4.23.15"/>
    </reaction>
</comment>
<evidence type="ECO:0000256" key="16">
    <source>
        <dbReference type="RuleBase" id="RU000454"/>
    </source>
</evidence>
<comment type="similarity">
    <text evidence="3 16">Belongs to the peptidase A1 family.</text>
</comment>
<dbReference type="SUPFAM" id="SSF50630">
    <property type="entry name" value="Acid proteases"/>
    <property type="match status" value="1"/>
</dbReference>
<comment type="caution">
    <text evidence="18">The sequence shown here is derived from an EMBL/GenBank/DDBJ whole genome shotgun (WGS) entry which is preliminary data.</text>
</comment>
<keyword evidence="7" id="KW-0732">Signal</keyword>
<feature type="active site" evidence="14">
    <location>
        <position position="263"/>
    </location>
</feature>
<reference evidence="18 19" key="1">
    <citation type="submission" date="2019-09" db="EMBL/GenBank/DDBJ databases">
        <title>Bird 10,000 Genomes (B10K) Project - Family phase.</title>
        <authorList>
            <person name="Zhang G."/>
        </authorList>
    </citation>
    <scope>NUCLEOTIDE SEQUENCE [LARGE SCALE GENOMIC DNA]</scope>
    <source>
        <strain evidence="18">B10K-DU-001-35</strain>
        <tissue evidence="18">Muscle</tissue>
    </source>
</reference>
<feature type="disulfide bond" evidence="15">
    <location>
        <begin position="254"/>
        <end position="258"/>
    </location>
</feature>
<accession>A0A7L0V2D5</accession>
<evidence type="ECO:0000256" key="1">
    <source>
        <dbReference type="ARBA" id="ARBA00000430"/>
    </source>
</evidence>
<dbReference type="InterPro" id="IPR021109">
    <property type="entry name" value="Peptidase_aspartic_dom_sf"/>
</dbReference>
<evidence type="ECO:0000313" key="19">
    <source>
        <dbReference type="Proteomes" id="UP000558164"/>
    </source>
</evidence>
<evidence type="ECO:0000256" key="4">
    <source>
        <dbReference type="ARBA" id="ARBA00013216"/>
    </source>
</evidence>
<protein>
    <recommendedName>
        <fullName evidence="4">renin</fullName>
        <ecNumber evidence="4">3.4.23.15</ecNumber>
    </recommendedName>
    <alternativeName>
        <fullName evidence="13">Angiotensinogenase</fullName>
    </alternativeName>
</protein>
<keyword evidence="9 16" id="KW-0378">Hydrolase</keyword>
<feature type="non-terminal residue" evidence="18">
    <location>
        <position position="1"/>
    </location>
</feature>
<gene>
    <name evidence="18" type="primary">Ren</name>
    <name evidence="18" type="ORF">LEPASP_R11515</name>
</gene>
<organism evidence="18 19">
    <name type="scientific">Leptocoma aspasia</name>
    <dbReference type="NCBI Taxonomy" id="2585812"/>
    <lineage>
        <taxon>Eukaryota</taxon>
        <taxon>Metazoa</taxon>
        <taxon>Chordata</taxon>
        <taxon>Craniata</taxon>
        <taxon>Vertebrata</taxon>
        <taxon>Euteleostomi</taxon>
        <taxon>Archelosauria</taxon>
        <taxon>Archosauria</taxon>
        <taxon>Dinosauria</taxon>
        <taxon>Saurischia</taxon>
        <taxon>Theropoda</taxon>
        <taxon>Coelurosauria</taxon>
        <taxon>Aves</taxon>
        <taxon>Neognathae</taxon>
        <taxon>Neoaves</taxon>
        <taxon>Telluraves</taxon>
        <taxon>Australaves</taxon>
        <taxon>Passeriformes</taxon>
        <taxon>Passeroidea</taxon>
        <taxon>Nectariniidae</taxon>
        <taxon>Leptocoma</taxon>
    </lineage>
</organism>
<evidence type="ECO:0000256" key="13">
    <source>
        <dbReference type="ARBA" id="ARBA00032220"/>
    </source>
</evidence>
<feature type="non-terminal residue" evidence="18">
    <location>
        <position position="378"/>
    </location>
</feature>
<keyword evidence="8 16" id="KW-0064">Aspartyl protease</keyword>
<dbReference type="GO" id="GO:0004190">
    <property type="term" value="F:aspartic-type endopeptidase activity"/>
    <property type="evidence" value="ECO:0007669"/>
    <property type="project" value="UniProtKB-KW"/>
</dbReference>
<dbReference type="GO" id="GO:0002003">
    <property type="term" value="P:angiotensin maturation"/>
    <property type="evidence" value="ECO:0007669"/>
    <property type="project" value="TreeGrafter"/>
</dbReference>
<name>A0A7L0V2D5_9PASE</name>
<keyword evidence="19" id="KW-1185">Reference proteome</keyword>
<dbReference type="InterPro" id="IPR001461">
    <property type="entry name" value="Aspartic_peptidase_A1"/>
</dbReference>
<dbReference type="AlphaFoldDB" id="A0A7L0V2D5"/>
<proteinExistence type="inferred from homology"/>
<dbReference type="PANTHER" id="PTHR47966">
    <property type="entry name" value="BETA-SITE APP-CLEAVING ENZYME, ISOFORM A-RELATED"/>
    <property type="match status" value="1"/>
</dbReference>
<keyword evidence="10" id="KW-0865">Zymogen</keyword>
<keyword evidence="12" id="KW-0325">Glycoprotein</keyword>
<evidence type="ECO:0000256" key="10">
    <source>
        <dbReference type="ARBA" id="ARBA00023145"/>
    </source>
</evidence>
<sequence>PALSCPPRIALRRMPSIRQTLQEMGVKVREVFPELRRATRGGGDGPRNGTAPTLLTNYLDTQYFGEISIGTPAQTFKVVFDTGSANLWVPSYKCSPLYSACVSHSRYDSSKSRTYIANGTGFAIRYGTGSVKGVLSQDIVMRNRSLRAGIFGERGIAPSRTEIFGTAESLPLRLGFGGKGNRSIRGWDFWEKGNHSRCVRHARNAPLKPGGEIILGGSDPAYYTGDFHYLNVSRSGFWQISMKGVSVGAEILFCREGCSVAVDTGASYVTGPAGPVSVLMKAIGATEVAEGEYVVDCEQVPHLPNISFHLGGKVYGLSGPAYVLRQSQYGEDVCVVAFSGLDIPPPAGPLWILGATFIGHYYTKFDRRHNRIGFATAR</sequence>
<dbReference type="GO" id="GO:0005615">
    <property type="term" value="C:extracellular space"/>
    <property type="evidence" value="ECO:0007669"/>
    <property type="project" value="UniProtKB-ARBA"/>
</dbReference>
<feature type="domain" description="Peptidase A1" evidence="17">
    <location>
        <begin position="63"/>
        <end position="375"/>
    </location>
</feature>
<evidence type="ECO:0000256" key="3">
    <source>
        <dbReference type="ARBA" id="ARBA00007447"/>
    </source>
</evidence>
<dbReference type="FunFam" id="2.40.70.10:FF:000066">
    <property type="entry name" value="Napsin A aspartic peptidase"/>
    <property type="match status" value="1"/>
</dbReference>
<evidence type="ECO:0000256" key="2">
    <source>
        <dbReference type="ARBA" id="ARBA00004613"/>
    </source>
</evidence>
<keyword evidence="11 15" id="KW-1015">Disulfide bond</keyword>
<evidence type="ECO:0000256" key="12">
    <source>
        <dbReference type="ARBA" id="ARBA00023180"/>
    </source>
</evidence>
<evidence type="ECO:0000256" key="11">
    <source>
        <dbReference type="ARBA" id="ARBA00023157"/>
    </source>
</evidence>
<dbReference type="OrthoDB" id="771136at2759"/>
<evidence type="ECO:0000256" key="14">
    <source>
        <dbReference type="PIRSR" id="PIRSR601461-1"/>
    </source>
</evidence>
<evidence type="ECO:0000256" key="8">
    <source>
        <dbReference type="ARBA" id="ARBA00022750"/>
    </source>
</evidence>
<dbReference type="Pfam" id="PF00026">
    <property type="entry name" value="Asp"/>
    <property type="match status" value="2"/>
</dbReference>
<comment type="subcellular location">
    <subcellularLocation>
        <location evidence="2">Secreted</location>
    </subcellularLocation>
</comment>
<evidence type="ECO:0000256" key="5">
    <source>
        <dbReference type="ARBA" id="ARBA00022525"/>
    </source>
</evidence>
<evidence type="ECO:0000256" key="6">
    <source>
        <dbReference type="ARBA" id="ARBA00022670"/>
    </source>
</evidence>
<dbReference type="FunFam" id="2.40.70.10:FF:000008">
    <property type="entry name" value="Cathepsin D"/>
    <property type="match status" value="1"/>
</dbReference>
<dbReference type="Proteomes" id="UP000558164">
    <property type="component" value="Unassembled WGS sequence"/>
</dbReference>
<dbReference type="Gene3D" id="2.40.70.10">
    <property type="entry name" value="Acid Proteases"/>
    <property type="match status" value="2"/>
</dbReference>
<evidence type="ECO:0000256" key="9">
    <source>
        <dbReference type="ARBA" id="ARBA00022801"/>
    </source>
</evidence>
<keyword evidence="6 16" id="KW-0645">Protease</keyword>
<dbReference type="PRINTS" id="PR00792">
    <property type="entry name" value="PEPSIN"/>
</dbReference>
<feature type="disulfide bond" evidence="15">
    <location>
        <begin position="94"/>
        <end position="101"/>
    </location>
</feature>
<feature type="active site" evidence="14">
    <location>
        <position position="81"/>
    </location>
</feature>
<dbReference type="PROSITE" id="PS00141">
    <property type="entry name" value="ASP_PROTEASE"/>
    <property type="match status" value="2"/>
</dbReference>
<dbReference type="PROSITE" id="PS51767">
    <property type="entry name" value="PEPTIDASE_A1"/>
    <property type="match status" value="1"/>
</dbReference>
<dbReference type="EMBL" id="VXAX01002329">
    <property type="protein sequence ID" value="NXL72982.1"/>
    <property type="molecule type" value="Genomic_DNA"/>
</dbReference>
<dbReference type="InterPro" id="IPR033121">
    <property type="entry name" value="PEPTIDASE_A1"/>
</dbReference>
<dbReference type="InterPro" id="IPR001969">
    <property type="entry name" value="Aspartic_peptidase_AS"/>
</dbReference>
<evidence type="ECO:0000259" key="17">
    <source>
        <dbReference type="PROSITE" id="PS51767"/>
    </source>
</evidence>
<dbReference type="EC" id="3.4.23.15" evidence="4"/>
<evidence type="ECO:0000313" key="18">
    <source>
        <dbReference type="EMBL" id="NXL72982.1"/>
    </source>
</evidence>
<keyword evidence="5" id="KW-0964">Secreted</keyword>
<dbReference type="PANTHER" id="PTHR47966:SF24">
    <property type="entry name" value="RENIN"/>
    <property type="match status" value="1"/>
</dbReference>
<evidence type="ECO:0000256" key="7">
    <source>
        <dbReference type="ARBA" id="ARBA00022729"/>
    </source>
</evidence>
<evidence type="ECO:0000256" key="15">
    <source>
        <dbReference type="PIRSR" id="PIRSR601461-2"/>
    </source>
</evidence>